<dbReference type="GO" id="GO:0006897">
    <property type="term" value="P:endocytosis"/>
    <property type="evidence" value="ECO:0007669"/>
    <property type="project" value="TreeGrafter"/>
</dbReference>
<dbReference type="GO" id="GO:0005886">
    <property type="term" value="C:plasma membrane"/>
    <property type="evidence" value="ECO:0007669"/>
    <property type="project" value="TreeGrafter"/>
</dbReference>
<reference evidence="4" key="1">
    <citation type="submission" date="2016-03" db="EMBL/GenBank/DDBJ databases">
        <authorList>
            <person name="Devillers Hugo."/>
        </authorList>
    </citation>
    <scope>NUCLEOTIDE SEQUENCE [LARGE SCALE GENOMIC DNA]</scope>
</reference>
<dbReference type="Gene3D" id="1.25.40.90">
    <property type="match status" value="1"/>
</dbReference>
<dbReference type="PANTHER" id="PTHR12276">
    <property type="entry name" value="EPSIN/ENT-RELATED"/>
    <property type="match status" value="1"/>
</dbReference>
<dbReference type="InterPro" id="IPR013809">
    <property type="entry name" value="ENTH"/>
</dbReference>
<evidence type="ECO:0000313" key="4">
    <source>
        <dbReference type="Proteomes" id="UP000191144"/>
    </source>
</evidence>
<dbReference type="PROSITE" id="PS50942">
    <property type="entry name" value="ENTH"/>
    <property type="match status" value="1"/>
</dbReference>
<feature type="compositionally biased region" description="Basic and acidic residues" evidence="1">
    <location>
        <begin position="187"/>
        <end position="203"/>
    </location>
</feature>
<feature type="domain" description="ENTH" evidence="2">
    <location>
        <begin position="7"/>
        <end position="145"/>
    </location>
</feature>
<evidence type="ECO:0000259" key="2">
    <source>
        <dbReference type="PROSITE" id="PS50942"/>
    </source>
</evidence>
<dbReference type="PANTHER" id="PTHR12276:SF119">
    <property type="entry name" value="EPSIN-4"/>
    <property type="match status" value="1"/>
</dbReference>
<dbReference type="SUPFAM" id="SSF48464">
    <property type="entry name" value="ENTH/VHS domain"/>
    <property type="match status" value="1"/>
</dbReference>
<name>A0A1G4KIB7_9SACH</name>
<dbReference type="OrthoDB" id="4033880at2759"/>
<proteinExistence type="predicted"/>
<dbReference type="GO" id="GO:0007015">
    <property type="term" value="P:actin filament organization"/>
    <property type="evidence" value="ECO:0007669"/>
    <property type="project" value="TreeGrafter"/>
</dbReference>
<gene>
    <name evidence="3" type="ORF">LAME_0H16908G</name>
</gene>
<dbReference type="SMART" id="SM00273">
    <property type="entry name" value="ENTH"/>
    <property type="match status" value="1"/>
</dbReference>
<evidence type="ECO:0000256" key="1">
    <source>
        <dbReference type="SAM" id="MobiDB-lite"/>
    </source>
</evidence>
<dbReference type="CDD" id="cd16994">
    <property type="entry name" value="ENTH_Ent4"/>
    <property type="match status" value="1"/>
</dbReference>
<organism evidence="3 4">
    <name type="scientific">Lachancea meyersii CBS 8951</name>
    <dbReference type="NCBI Taxonomy" id="1266667"/>
    <lineage>
        <taxon>Eukaryota</taxon>
        <taxon>Fungi</taxon>
        <taxon>Dikarya</taxon>
        <taxon>Ascomycota</taxon>
        <taxon>Saccharomycotina</taxon>
        <taxon>Saccharomycetes</taxon>
        <taxon>Saccharomycetales</taxon>
        <taxon>Saccharomycetaceae</taxon>
        <taxon>Lachancea</taxon>
    </lineage>
</organism>
<dbReference type="GO" id="GO:0030276">
    <property type="term" value="F:clathrin binding"/>
    <property type="evidence" value="ECO:0007669"/>
    <property type="project" value="TreeGrafter"/>
</dbReference>
<dbReference type="GO" id="GO:0030125">
    <property type="term" value="C:clathrin vesicle coat"/>
    <property type="evidence" value="ECO:0007669"/>
    <property type="project" value="TreeGrafter"/>
</dbReference>
<dbReference type="GO" id="GO:0005768">
    <property type="term" value="C:endosome"/>
    <property type="evidence" value="ECO:0007669"/>
    <property type="project" value="TreeGrafter"/>
</dbReference>
<dbReference type="AlphaFoldDB" id="A0A1G4KIB7"/>
<accession>A0A1G4KIB7</accession>
<dbReference type="InterPro" id="IPR008942">
    <property type="entry name" value="ENTH_VHS"/>
</dbReference>
<keyword evidence="4" id="KW-1185">Reference proteome</keyword>
<evidence type="ECO:0000313" key="3">
    <source>
        <dbReference type="EMBL" id="SCV04244.1"/>
    </source>
</evidence>
<dbReference type="Proteomes" id="UP000191144">
    <property type="component" value="Chromosome H"/>
</dbReference>
<dbReference type="Pfam" id="PF01417">
    <property type="entry name" value="ENTH"/>
    <property type="match status" value="1"/>
</dbReference>
<dbReference type="EMBL" id="LT598480">
    <property type="protein sequence ID" value="SCV04244.1"/>
    <property type="molecule type" value="Genomic_DNA"/>
</dbReference>
<feature type="region of interest" description="Disordered" evidence="1">
    <location>
        <begin position="187"/>
        <end position="208"/>
    </location>
</feature>
<dbReference type="GO" id="GO:0005543">
    <property type="term" value="F:phospholipid binding"/>
    <property type="evidence" value="ECO:0007669"/>
    <property type="project" value="TreeGrafter"/>
</dbReference>
<sequence length="261" mass="29560">MSILRNVKTWGQTSTEIKVKEATNDNEQRGATGSLMNELSVLTYSPKTLREITQVVRRRLSGNYRKSSHKNAVHMLKTLTLILYLVNSGSNDFVAWIRSYAYLVNTLKEFTIGNSGSETTAAQIRSLASSLSELLRDDELLRRRRSEVTLFRSSISTPGRKSTDNSHLKPLAVIAVSGRSAEHTRSLDLSRRRVEAGTKREGDQTQNRTVVLGPLREEENYDWDGSLTTSFHDGKHKDDLTSVSEYKRRGVTRRLSNRFLL</sequence>
<protein>
    <submittedName>
        <fullName evidence="3">LAME_0H16908g1_1</fullName>
    </submittedName>
</protein>